<keyword evidence="3" id="KW-1133">Transmembrane helix</keyword>
<accession>A0A3R7FDV6</accession>
<organism evidence="5 6">
    <name type="scientific">Streptomyces xinghaiensis</name>
    <dbReference type="NCBI Taxonomy" id="1038928"/>
    <lineage>
        <taxon>Bacteria</taxon>
        <taxon>Bacillati</taxon>
        <taxon>Actinomycetota</taxon>
        <taxon>Actinomycetes</taxon>
        <taxon>Kitasatosporales</taxon>
        <taxon>Streptomycetaceae</taxon>
        <taxon>Streptomyces</taxon>
    </lineage>
</organism>
<reference evidence="5 6" key="1">
    <citation type="journal article" date="2014" name="Genome Announc.">
        <title>Draft Genome Sequence of Streptomyces fradiae ATCC 19609, a Strain Highly Sensitive to Antibiotics.</title>
        <authorList>
            <person name="Bekker O.B."/>
            <person name="Klimina K.M."/>
            <person name="Vatlin A.A."/>
            <person name="Zakharevich N.V."/>
            <person name="Kasianov A.S."/>
            <person name="Danilenko V.N."/>
        </authorList>
    </citation>
    <scope>NUCLEOTIDE SEQUENCE [LARGE SCALE GENOMIC DNA]</scope>
    <source>
        <strain evidence="5 6">ATCC 19609</strain>
    </source>
</reference>
<dbReference type="Gene3D" id="3.40.630.190">
    <property type="entry name" value="LCP protein"/>
    <property type="match status" value="1"/>
</dbReference>
<dbReference type="PANTHER" id="PTHR33392:SF6">
    <property type="entry name" value="POLYISOPRENYL-TEICHOIC ACID--PEPTIDOGLYCAN TEICHOIC ACID TRANSFERASE TAGU"/>
    <property type="match status" value="1"/>
</dbReference>
<comment type="similarity">
    <text evidence="1">Belongs to the LytR/CpsA/Psr (LCP) family.</text>
</comment>
<feature type="transmembrane region" description="Helical" evidence="3">
    <location>
        <begin position="39"/>
        <end position="60"/>
    </location>
</feature>
<dbReference type="InterPro" id="IPR004474">
    <property type="entry name" value="LytR_CpsA_psr"/>
</dbReference>
<dbReference type="AlphaFoldDB" id="A0A3R7FDV6"/>
<feature type="region of interest" description="Disordered" evidence="2">
    <location>
        <begin position="1"/>
        <end position="31"/>
    </location>
</feature>
<dbReference type="EMBL" id="JNAD02000006">
    <property type="protein sequence ID" value="RKM95442.1"/>
    <property type="molecule type" value="Genomic_DNA"/>
</dbReference>
<gene>
    <name evidence="5" type="ORF">SFRA_015465</name>
</gene>
<proteinExistence type="inferred from homology"/>
<protein>
    <submittedName>
        <fullName evidence="5">LytR family transcriptional regulator</fullName>
    </submittedName>
</protein>
<dbReference type="PANTHER" id="PTHR33392">
    <property type="entry name" value="POLYISOPRENYL-TEICHOIC ACID--PEPTIDOGLYCAN TEICHOIC ACID TRANSFERASE TAGU"/>
    <property type="match status" value="1"/>
</dbReference>
<feature type="region of interest" description="Disordered" evidence="2">
    <location>
        <begin position="353"/>
        <end position="372"/>
    </location>
</feature>
<dbReference type="NCBIfam" id="TIGR00350">
    <property type="entry name" value="lytR_cpsA_psr"/>
    <property type="match status" value="1"/>
</dbReference>
<comment type="caution">
    <text evidence="5">The sequence shown here is derived from an EMBL/GenBank/DDBJ whole genome shotgun (WGS) entry which is preliminary data.</text>
</comment>
<keyword evidence="3" id="KW-0812">Transmembrane</keyword>
<evidence type="ECO:0000256" key="2">
    <source>
        <dbReference type="SAM" id="MobiDB-lite"/>
    </source>
</evidence>
<feature type="compositionally biased region" description="Basic and acidic residues" evidence="2">
    <location>
        <begin position="15"/>
        <end position="29"/>
    </location>
</feature>
<evidence type="ECO:0000313" key="5">
    <source>
        <dbReference type="EMBL" id="RKM95442.1"/>
    </source>
</evidence>
<sequence>MPHTTTDTGPQDADGTDRTGAGEEPERGRKAGRRLRPAVLVPLVLLALLLGLGGTAWWLYRGLDANLANVDIDRALGDDRPEKLPTSGRNILVLGSDSRAGDNAALDAGKAPGARSDTALVVHIPEGRNRATAVSIPRDTLVNRPACETSAGRPLPEARRVMFNSVYAQAGPACVVKTVERMSGIRMDHYVEIDFAGFRDIVDALGGVTVTTDRAIDDRATGLRLDAGTHRLDGEDALRFVRTRYGVGDGSDLGRIGLQQQFLMALLTEIKQQEILTSPAKLYKVADAATASLTTDTAIGSLTGLADFGRSLQGIDPAAMETITLPVVPDRRDPNRVVPVQSRADELWKALRTGAAVPESARKPSAGGGSEG</sequence>
<feature type="domain" description="Cell envelope-related transcriptional attenuator" evidence="4">
    <location>
        <begin position="115"/>
        <end position="271"/>
    </location>
</feature>
<dbReference type="InterPro" id="IPR050922">
    <property type="entry name" value="LytR/CpsA/Psr_CW_biosynth"/>
</dbReference>
<keyword evidence="3" id="KW-0472">Membrane</keyword>
<evidence type="ECO:0000259" key="4">
    <source>
        <dbReference type="Pfam" id="PF03816"/>
    </source>
</evidence>
<keyword evidence="6" id="KW-1185">Reference proteome</keyword>
<evidence type="ECO:0000256" key="3">
    <source>
        <dbReference type="SAM" id="Phobius"/>
    </source>
</evidence>
<name>A0A3R7FDV6_9ACTN</name>
<evidence type="ECO:0000313" key="6">
    <source>
        <dbReference type="Proteomes" id="UP000028058"/>
    </source>
</evidence>
<dbReference type="Proteomes" id="UP000028058">
    <property type="component" value="Unassembled WGS sequence"/>
</dbReference>
<dbReference type="RefSeq" id="WP_043460489.1">
    <property type="nucleotide sequence ID" value="NZ_CP134822.1"/>
</dbReference>
<dbReference type="Pfam" id="PF03816">
    <property type="entry name" value="LytR_cpsA_psr"/>
    <property type="match status" value="1"/>
</dbReference>
<evidence type="ECO:0000256" key="1">
    <source>
        <dbReference type="ARBA" id="ARBA00006068"/>
    </source>
</evidence>
<dbReference type="OrthoDB" id="9782542at2"/>